<gene>
    <name evidence="2" type="ORF">FHS50_000781</name>
</gene>
<feature type="transmembrane region" description="Helical" evidence="1">
    <location>
        <begin position="6"/>
        <end position="28"/>
    </location>
</feature>
<name>A0A839YZK4_9SPHN</name>
<dbReference type="EMBL" id="JACICF010000001">
    <property type="protein sequence ID" value="MBB3763758.1"/>
    <property type="molecule type" value="Genomic_DNA"/>
</dbReference>
<evidence type="ECO:0000256" key="1">
    <source>
        <dbReference type="SAM" id="Phobius"/>
    </source>
</evidence>
<sequence length="58" mass="6159">MPPLAAATLSIAMLAAFLLGGAGLRQLLVKKDPIARRRGLLMFVMALVLAGNVLIWTI</sequence>
<evidence type="ECO:0000313" key="2">
    <source>
        <dbReference type="EMBL" id="MBB3763758.1"/>
    </source>
</evidence>
<feature type="transmembrane region" description="Helical" evidence="1">
    <location>
        <begin position="40"/>
        <end position="57"/>
    </location>
</feature>
<dbReference type="Proteomes" id="UP000578569">
    <property type="component" value="Unassembled WGS sequence"/>
</dbReference>
<reference evidence="2 3" key="1">
    <citation type="submission" date="2020-08" db="EMBL/GenBank/DDBJ databases">
        <title>Genomic Encyclopedia of Type Strains, Phase IV (KMG-IV): sequencing the most valuable type-strain genomes for metagenomic binning, comparative biology and taxonomic classification.</title>
        <authorList>
            <person name="Goeker M."/>
        </authorList>
    </citation>
    <scope>NUCLEOTIDE SEQUENCE [LARGE SCALE GENOMIC DNA]</scope>
    <source>
        <strain evidence="2 3">DSM 24194</strain>
    </source>
</reference>
<protein>
    <submittedName>
        <fullName evidence="2">Uncharacterized protein</fullName>
    </submittedName>
</protein>
<keyword evidence="1" id="KW-0812">Transmembrane</keyword>
<keyword evidence="1" id="KW-0472">Membrane</keyword>
<evidence type="ECO:0000313" key="3">
    <source>
        <dbReference type="Proteomes" id="UP000578569"/>
    </source>
</evidence>
<keyword evidence="1" id="KW-1133">Transmembrane helix</keyword>
<comment type="caution">
    <text evidence="2">The sequence shown here is derived from an EMBL/GenBank/DDBJ whole genome shotgun (WGS) entry which is preliminary data.</text>
</comment>
<keyword evidence="3" id="KW-1185">Reference proteome</keyword>
<dbReference type="AlphaFoldDB" id="A0A839YZK4"/>
<accession>A0A839YZK4</accession>
<dbReference type="RefSeq" id="WP_183933083.1">
    <property type="nucleotide sequence ID" value="NZ_JACICF010000001.1"/>
</dbReference>
<organism evidence="2 3">
    <name type="scientific">Sphingomicrobium lutaoense</name>
    <dbReference type="NCBI Taxonomy" id="515949"/>
    <lineage>
        <taxon>Bacteria</taxon>
        <taxon>Pseudomonadati</taxon>
        <taxon>Pseudomonadota</taxon>
        <taxon>Alphaproteobacteria</taxon>
        <taxon>Sphingomonadales</taxon>
        <taxon>Sphingomonadaceae</taxon>
        <taxon>Sphingomicrobium</taxon>
    </lineage>
</organism>
<proteinExistence type="predicted"/>